<reference evidence="13" key="2">
    <citation type="submission" date="2020-09" db="EMBL/GenBank/DDBJ databases">
        <authorList>
            <person name="Sun Q."/>
            <person name="Zhou Y."/>
        </authorList>
    </citation>
    <scope>NUCLEOTIDE SEQUENCE</scope>
    <source>
        <strain evidence="13">CGMCC 1.15095</strain>
    </source>
</reference>
<evidence type="ECO:0000256" key="1">
    <source>
        <dbReference type="ARBA" id="ARBA00004571"/>
    </source>
</evidence>
<evidence type="ECO:0000313" key="13">
    <source>
        <dbReference type="EMBL" id="GGB97904.1"/>
    </source>
</evidence>
<comment type="subcellular location">
    <subcellularLocation>
        <location evidence="1 8">Cell outer membrane</location>
        <topology evidence="1 8">Multi-pass membrane protein</topology>
    </subcellularLocation>
</comment>
<protein>
    <submittedName>
        <fullName evidence="13">TonB-dependent receptor</fullName>
    </submittedName>
</protein>
<keyword evidence="13" id="KW-0675">Receptor</keyword>
<dbReference type="Pfam" id="PF07715">
    <property type="entry name" value="Plug"/>
    <property type="match status" value="1"/>
</dbReference>
<keyword evidence="4 8" id="KW-0812">Transmembrane</keyword>
<feature type="compositionally biased region" description="Acidic residues" evidence="10">
    <location>
        <begin position="200"/>
        <end position="209"/>
    </location>
</feature>
<evidence type="ECO:0000256" key="10">
    <source>
        <dbReference type="SAM" id="MobiDB-lite"/>
    </source>
</evidence>
<dbReference type="SUPFAM" id="SSF56935">
    <property type="entry name" value="Porins"/>
    <property type="match status" value="1"/>
</dbReference>
<keyword evidence="3 8" id="KW-1134">Transmembrane beta strand</keyword>
<dbReference type="Gene3D" id="2.40.170.20">
    <property type="entry name" value="TonB-dependent receptor, beta-barrel domain"/>
    <property type="match status" value="1"/>
</dbReference>
<comment type="caution">
    <text evidence="13">The sequence shown here is derived from an EMBL/GenBank/DDBJ whole genome shotgun (WGS) entry which is preliminary data.</text>
</comment>
<dbReference type="AlphaFoldDB" id="A0A916TRE0"/>
<reference evidence="13" key="1">
    <citation type="journal article" date="2014" name="Int. J. Syst. Evol. Microbiol.">
        <title>Complete genome sequence of Corynebacterium casei LMG S-19264T (=DSM 44701T), isolated from a smear-ripened cheese.</title>
        <authorList>
            <consortium name="US DOE Joint Genome Institute (JGI-PGF)"/>
            <person name="Walter F."/>
            <person name="Albersmeier A."/>
            <person name="Kalinowski J."/>
            <person name="Ruckert C."/>
        </authorList>
    </citation>
    <scope>NUCLEOTIDE SEQUENCE</scope>
    <source>
        <strain evidence="13">CGMCC 1.15095</strain>
    </source>
</reference>
<feature type="domain" description="TonB-dependent receptor-like beta-barrel" evidence="11">
    <location>
        <begin position="277"/>
        <end position="635"/>
    </location>
</feature>
<dbReference type="GO" id="GO:0009279">
    <property type="term" value="C:cell outer membrane"/>
    <property type="evidence" value="ECO:0007669"/>
    <property type="project" value="UniProtKB-SubCell"/>
</dbReference>
<dbReference type="Gene3D" id="2.170.130.10">
    <property type="entry name" value="TonB-dependent receptor, plug domain"/>
    <property type="match status" value="1"/>
</dbReference>
<feature type="domain" description="TonB-dependent receptor plug" evidence="12">
    <location>
        <begin position="15"/>
        <end position="114"/>
    </location>
</feature>
<dbReference type="InterPro" id="IPR037066">
    <property type="entry name" value="Plug_dom_sf"/>
</dbReference>
<dbReference type="GO" id="GO:0044718">
    <property type="term" value="P:siderophore transmembrane transport"/>
    <property type="evidence" value="ECO:0007669"/>
    <property type="project" value="TreeGrafter"/>
</dbReference>
<dbReference type="InterPro" id="IPR039426">
    <property type="entry name" value="TonB-dep_rcpt-like"/>
</dbReference>
<keyword evidence="14" id="KW-1185">Reference proteome</keyword>
<dbReference type="Proteomes" id="UP000608154">
    <property type="component" value="Unassembled WGS sequence"/>
</dbReference>
<accession>A0A916TRE0</accession>
<feature type="region of interest" description="Disordered" evidence="10">
    <location>
        <begin position="195"/>
        <end position="217"/>
    </location>
</feature>
<feature type="region of interest" description="Disordered" evidence="10">
    <location>
        <begin position="255"/>
        <end position="276"/>
    </location>
</feature>
<sequence length="666" mass="71268">MVVGHPPTDFGLLAATGTISGDALVSSTRAQIGEILNSLPGVSSTSFSPGASRPVLRGFSGDRVSVLTDGIGSLDASNVSVDHAVVFDALTVDHIDVYHGPSVLLFGGNAIGGAVNALDKRIPRQVPGSITGTAIGSYGTAADERALSGALDVPLGDRFVAHVDGSWRKSDDLRIGGHVYSKALRAEMLESAAELRGEGEAGEADELEEAAGRKGRIPNSAARTSTIGAGLAFIDAGGSLGISYQRYDTRYGVPARPATEHHDEEEEGEEGGHEHGEEPVTIDLVQDRFDLRGEVKLGGFFDSFQVRGAYADYRHVEYEGEETGTVFEGEGLEARGDLVQANRAGWRGRSGVQYLWRSLTVTGPEAVVPDYDIERLGFFTLQSFEPGGGFSIDASGRYDQARISSRGADYSKDFDLWSGAVGAAWKSDGGFSLGANYVHGARAPSPEELLSDGIHIATQSYEVGDRTLGIERSNGFEAYVRFGSPKFDLSLTGYYTDFDNYIAPLATGEVREEQPVYQYTGVDAVFKGFEASGSVEAFGWDGGSLRFDAAADYTHARIKNLGPVPRIPPLRIRGGSDLRLGDLNLRAEVEWNASQDRVGAFENPTDAFTLVNLNADWHPLGEDGPVTVILAANNLFDVVGRRSASFTRDFVPIAGRDVRLTTKFSF</sequence>
<dbReference type="PANTHER" id="PTHR30069:SF40">
    <property type="entry name" value="TONB-DEPENDENT RECEPTOR NMB0964-RELATED"/>
    <property type="match status" value="1"/>
</dbReference>
<evidence type="ECO:0000256" key="8">
    <source>
        <dbReference type="PROSITE-ProRule" id="PRU01360"/>
    </source>
</evidence>
<keyword evidence="7 8" id="KW-0998">Cell outer membrane</keyword>
<proteinExistence type="inferred from homology"/>
<dbReference type="PROSITE" id="PS52016">
    <property type="entry name" value="TONB_DEPENDENT_REC_3"/>
    <property type="match status" value="1"/>
</dbReference>
<evidence type="ECO:0000256" key="9">
    <source>
        <dbReference type="RuleBase" id="RU003357"/>
    </source>
</evidence>
<evidence type="ECO:0000256" key="5">
    <source>
        <dbReference type="ARBA" id="ARBA00023077"/>
    </source>
</evidence>
<keyword evidence="2 8" id="KW-0813">Transport</keyword>
<keyword evidence="6 8" id="KW-0472">Membrane</keyword>
<evidence type="ECO:0000256" key="2">
    <source>
        <dbReference type="ARBA" id="ARBA00022448"/>
    </source>
</evidence>
<dbReference type="InterPro" id="IPR000531">
    <property type="entry name" value="Beta-barrel_TonB"/>
</dbReference>
<dbReference type="PANTHER" id="PTHR30069">
    <property type="entry name" value="TONB-DEPENDENT OUTER MEMBRANE RECEPTOR"/>
    <property type="match status" value="1"/>
</dbReference>
<organism evidence="13 14">
    <name type="scientific">Novosphingobium endophyticum</name>
    <dbReference type="NCBI Taxonomy" id="1955250"/>
    <lineage>
        <taxon>Bacteria</taxon>
        <taxon>Pseudomonadati</taxon>
        <taxon>Pseudomonadota</taxon>
        <taxon>Alphaproteobacteria</taxon>
        <taxon>Sphingomonadales</taxon>
        <taxon>Sphingomonadaceae</taxon>
        <taxon>Novosphingobium</taxon>
    </lineage>
</organism>
<evidence type="ECO:0000256" key="4">
    <source>
        <dbReference type="ARBA" id="ARBA00022692"/>
    </source>
</evidence>
<gene>
    <name evidence="13" type="ORF">GCM10011494_15460</name>
</gene>
<dbReference type="GO" id="GO:0015344">
    <property type="term" value="F:siderophore uptake transmembrane transporter activity"/>
    <property type="evidence" value="ECO:0007669"/>
    <property type="project" value="TreeGrafter"/>
</dbReference>
<evidence type="ECO:0000313" key="14">
    <source>
        <dbReference type="Proteomes" id="UP000608154"/>
    </source>
</evidence>
<evidence type="ECO:0000256" key="6">
    <source>
        <dbReference type="ARBA" id="ARBA00023136"/>
    </source>
</evidence>
<evidence type="ECO:0000259" key="11">
    <source>
        <dbReference type="Pfam" id="PF00593"/>
    </source>
</evidence>
<dbReference type="InterPro" id="IPR012910">
    <property type="entry name" value="Plug_dom"/>
</dbReference>
<keyword evidence="5 9" id="KW-0798">TonB box</keyword>
<evidence type="ECO:0000259" key="12">
    <source>
        <dbReference type="Pfam" id="PF07715"/>
    </source>
</evidence>
<dbReference type="Pfam" id="PF00593">
    <property type="entry name" value="TonB_dep_Rec_b-barrel"/>
    <property type="match status" value="1"/>
</dbReference>
<name>A0A916TRE0_9SPHN</name>
<comment type="similarity">
    <text evidence="8 9">Belongs to the TonB-dependent receptor family.</text>
</comment>
<evidence type="ECO:0000256" key="7">
    <source>
        <dbReference type="ARBA" id="ARBA00023237"/>
    </source>
</evidence>
<dbReference type="EMBL" id="BMHK01000008">
    <property type="protein sequence ID" value="GGB97904.1"/>
    <property type="molecule type" value="Genomic_DNA"/>
</dbReference>
<dbReference type="InterPro" id="IPR036942">
    <property type="entry name" value="Beta-barrel_TonB_sf"/>
</dbReference>
<evidence type="ECO:0000256" key="3">
    <source>
        <dbReference type="ARBA" id="ARBA00022452"/>
    </source>
</evidence>